<comment type="caution">
    <text evidence="1">The sequence shown here is derived from an EMBL/GenBank/DDBJ whole genome shotgun (WGS) entry which is preliminary data.</text>
</comment>
<proteinExistence type="predicted"/>
<evidence type="ECO:0008006" key="3">
    <source>
        <dbReference type="Google" id="ProtNLM"/>
    </source>
</evidence>
<sequence>MAATRFEIEKFDGETNFNLWHVRMMAILVQSGLKKVVIGKKPDNLNKTEWEELDEKALSAIQLCLANTVLQGVLMEKTSSALWKRLETLYTTKSLANRLVLKQRLFTFRMNEGEVLRYHISQFITLLNDLKNVEVHIDEEDQAMLLLCSLPPSYKSFRETLIYGRDKLSFEDVKGHLLSKDKLENEFGLDSKADRQPSVLVASKK</sequence>
<organism evidence="1 2">
    <name type="scientific">Gossypium arboreum</name>
    <name type="common">Tree cotton</name>
    <name type="synonym">Gossypium nanking</name>
    <dbReference type="NCBI Taxonomy" id="29729"/>
    <lineage>
        <taxon>Eukaryota</taxon>
        <taxon>Viridiplantae</taxon>
        <taxon>Streptophyta</taxon>
        <taxon>Embryophyta</taxon>
        <taxon>Tracheophyta</taxon>
        <taxon>Spermatophyta</taxon>
        <taxon>Magnoliopsida</taxon>
        <taxon>eudicotyledons</taxon>
        <taxon>Gunneridae</taxon>
        <taxon>Pentapetalae</taxon>
        <taxon>rosids</taxon>
        <taxon>malvids</taxon>
        <taxon>Malvales</taxon>
        <taxon>Malvaceae</taxon>
        <taxon>Malvoideae</taxon>
        <taxon>Gossypium</taxon>
    </lineage>
</organism>
<dbReference type="Proteomes" id="UP001358586">
    <property type="component" value="Chromosome 1"/>
</dbReference>
<evidence type="ECO:0000313" key="2">
    <source>
        <dbReference type="Proteomes" id="UP001358586"/>
    </source>
</evidence>
<keyword evidence="2" id="KW-1185">Reference proteome</keyword>
<dbReference type="PANTHER" id="PTHR47481:SF31">
    <property type="entry name" value="OS01G0873500 PROTEIN"/>
    <property type="match status" value="1"/>
</dbReference>
<protein>
    <recommendedName>
        <fullName evidence="3">Retrovirus-related Pol polyprotein from transposon TNT 1-94</fullName>
    </recommendedName>
</protein>
<name>A0ABR0R0Q9_GOSAR</name>
<reference evidence="1 2" key="1">
    <citation type="submission" date="2023-03" db="EMBL/GenBank/DDBJ databases">
        <title>WGS of Gossypium arboreum.</title>
        <authorList>
            <person name="Yu D."/>
        </authorList>
    </citation>
    <scope>NUCLEOTIDE SEQUENCE [LARGE SCALE GENOMIC DNA]</scope>
    <source>
        <tissue evidence="1">Leaf</tissue>
    </source>
</reference>
<dbReference type="EMBL" id="JARKNE010000001">
    <property type="protein sequence ID" value="KAK5845116.1"/>
    <property type="molecule type" value="Genomic_DNA"/>
</dbReference>
<evidence type="ECO:0000313" key="1">
    <source>
        <dbReference type="EMBL" id="KAK5845116.1"/>
    </source>
</evidence>
<gene>
    <name evidence="1" type="ORF">PVK06_001270</name>
</gene>
<dbReference type="PANTHER" id="PTHR47481">
    <property type="match status" value="1"/>
</dbReference>
<accession>A0ABR0R0Q9</accession>
<dbReference type="Pfam" id="PF14223">
    <property type="entry name" value="Retrotran_gag_2"/>
    <property type="match status" value="1"/>
</dbReference>